<gene>
    <name evidence="3" type="ORF">PITC_002740</name>
</gene>
<dbReference type="OrthoDB" id="6077919at2759"/>
<dbReference type="AlphaFoldDB" id="A0A0A2L3R1"/>
<dbReference type="PhylomeDB" id="A0A0A2L3R1"/>
<dbReference type="Proteomes" id="UP000030104">
    <property type="component" value="Unassembled WGS sequence"/>
</dbReference>
<evidence type="ECO:0000259" key="2">
    <source>
        <dbReference type="PROSITE" id="PS50157"/>
    </source>
</evidence>
<protein>
    <submittedName>
        <fullName evidence="3">Zinc finger, C2H2</fullName>
    </submittedName>
</protein>
<keyword evidence="1" id="KW-0479">Metal-binding</keyword>
<sequence>MVKKSSIRFSCPRCENKSFRSLVDVKNHFINERHSFQCPVCERPFQDELGLIQHYQKYTKSASPGTLKDVHRLSSPSVTSPSAVAKPVVRSMAVQTDAPEEPSEPSEQGPEIPDVHLLHSLMASITAINFKEGCVLGKEFRIYPLSNLRHKLISFQQKLYRVLHLALQFIQQIYTLWSRISSCDIYVRGVIHGIVFRRKDISWVPDI</sequence>
<keyword evidence="1" id="KW-0862">Zinc</keyword>
<feature type="domain" description="C2H2-type" evidence="2">
    <location>
        <begin position="36"/>
        <end position="63"/>
    </location>
</feature>
<reference evidence="3 4" key="1">
    <citation type="journal article" date="2015" name="Mol. Plant Microbe Interact.">
        <title>Genome, transcriptome, and functional analyses of Penicillium expansum provide new insights into secondary metabolism and pathogenicity.</title>
        <authorList>
            <person name="Ballester A.R."/>
            <person name="Marcet-Houben M."/>
            <person name="Levin E."/>
            <person name="Sela N."/>
            <person name="Selma-Lazaro C."/>
            <person name="Carmona L."/>
            <person name="Wisniewski M."/>
            <person name="Droby S."/>
            <person name="Gonzalez-Candelas L."/>
            <person name="Gabaldon T."/>
        </authorList>
    </citation>
    <scope>NUCLEOTIDE SEQUENCE [LARGE SCALE GENOMIC DNA]</scope>
    <source>
        <strain evidence="3 4">PHI-1</strain>
    </source>
</reference>
<dbReference type="SMART" id="SM00355">
    <property type="entry name" value="ZnF_C2H2"/>
    <property type="match status" value="2"/>
</dbReference>
<keyword evidence="4" id="KW-1185">Reference proteome</keyword>
<comment type="caution">
    <text evidence="3">The sequence shown here is derived from an EMBL/GenBank/DDBJ whole genome shotgun (WGS) entry which is preliminary data.</text>
</comment>
<dbReference type="InterPro" id="IPR013087">
    <property type="entry name" value="Znf_C2H2_type"/>
</dbReference>
<evidence type="ECO:0000256" key="1">
    <source>
        <dbReference type="PROSITE-ProRule" id="PRU00042"/>
    </source>
</evidence>
<dbReference type="GO" id="GO:0008270">
    <property type="term" value="F:zinc ion binding"/>
    <property type="evidence" value="ECO:0007669"/>
    <property type="project" value="UniProtKB-KW"/>
</dbReference>
<keyword evidence="1" id="KW-0863">Zinc-finger</keyword>
<dbReference type="EMBL" id="JQGA01000595">
    <property type="protein sequence ID" value="KGO74629.1"/>
    <property type="molecule type" value="Genomic_DNA"/>
</dbReference>
<dbReference type="STRING" id="40296.A0A0A2L3R1"/>
<name>A0A0A2L3R1_PENIT</name>
<dbReference type="HOGENOM" id="CLU_115046_0_0_1"/>
<dbReference type="Pfam" id="PF12874">
    <property type="entry name" value="zf-met"/>
    <property type="match status" value="1"/>
</dbReference>
<accession>A0A0A2L3R1</accession>
<evidence type="ECO:0000313" key="4">
    <source>
        <dbReference type="Proteomes" id="UP000030104"/>
    </source>
</evidence>
<proteinExistence type="predicted"/>
<evidence type="ECO:0000313" key="3">
    <source>
        <dbReference type="EMBL" id="KGO74629.1"/>
    </source>
</evidence>
<organism evidence="3 4">
    <name type="scientific">Penicillium italicum</name>
    <name type="common">Blue mold</name>
    <dbReference type="NCBI Taxonomy" id="40296"/>
    <lineage>
        <taxon>Eukaryota</taxon>
        <taxon>Fungi</taxon>
        <taxon>Dikarya</taxon>
        <taxon>Ascomycota</taxon>
        <taxon>Pezizomycotina</taxon>
        <taxon>Eurotiomycetes</taxon>
        <taxon>Eurotiomycetidae</taxon>
        <taxon>Eurotiales</taxon>
        <taxon>Aspergillaceae</taxon>
        <taxon>Penicillium</taxon>
    </lineage>
</organism>
<dbReference type="PROSITE" id="PS50157">
    <property type="entry name" value="ZINC_FINGER_C2H2_2"/>
    <property type="match status" value="1"/>
</dbReference>
<dbReference type="Gene3D" id="3.30.160.60">
    <property type="entry name" value="Classic Zinc Finger"/>
    <property type="match status" value="1"/>
</dbReference>